<dbReference type="GO" id="GO:0008270">
    <property type="term" value="F:zinc ion binding"/>
    <property type="evidence" value="ECO:0007669"/>
    <property type="project" value="TreeGrafter"/>
</dbReference>
<keyword evidence="3" id="KW-0479">Metal-binding</keyword>
<evidence type="ECO:0000313" key="8">
    <source>
        <dbReference type="EMBL" id="RDW78853.1"/>
    </source>
</evidence>
<dbReference type="PANTHER" id="PTHR23292:SF6">
    <property type="entry name" value="FI16602P1-RELATED"/>
    <property type="match status" value="1"/>
</dbReference>
<comment type="subcellular location">
    <subcellularLocation>
        <location evidence="1">Membrane</location>
        <topology evidence="1">Peripheral membrane protein</topology>
    </subcellularLocation>
</comment>
<evidence type="ECO:0000256" key="4">
    <source>
        <dbReference type="ARBA" id="ARBA00022833"/>
    </source>
</evidence>
<proteinExistence type="inferred from homology"/>
<dbReference type="GO" id="GO:0016020">
    <property type="term" value="C:membrane"/>
    <property type="evidence" value="ECO:0007669"/>
    <property type="project" value="UniProtKB-SubCell"/>
</dbReference>
<protein>
    <recommendedName>
        <fullName evidence="7">LITAF domain-containing protein</fullName>
    </recommendedName>
</protein>
<dbReference type="PANTHER" id="PTHR23292">
    <property type="entry name" value="LIPOPOLYSACCHARIDE-INDUCED TUMOR NECROSIS FACTOR-ALPHA FACTOR"/>
    <property type="match status" value="1"/>
</dbReference>
<comment type="caution">
    <text evidence="8">The sequence shown here is derived from an EMBL/GenBank/DDBJ whole genome shotgun (WGS) entry which is preliminary data.</text>
</comment>
<keyword evidence="4" id="KW-0862">Zinc</keyword>
<organism evidence="8 9">
    <name type="scientific">Aspergillus mulundensis</name>
    <dbReference type="NCBI Taxonomy" id="1810919"/>
    <lineage>
        <taxon>Eukaryota</taxon>
        <taxon>Fungi</taxon>
        <taxon>Dikarya</taxon>
        <taxon>Ascomycota</taxon>
        <taxon>Pezizomycotina</taxon>
        <taxon>Eurotiomycetes</taxon>
        <taxon>Eurotiomycetidae</taxon>
        <taxon>Eurotiales</taxon>
        <taxon>Aspergillaceae</taxon>
        <taxon>Aspergillus</taxon>
        <taxon>Aspergillus subgen. Nidulantes</taxon>
    </lineage>
</organism>
<evidence type="ECO:0000256" key="3">
    <source>
        <dbReference type="ARBA" id="ARBA00022723"/>
    </source>
</evidence>
<feature type="compositionally biased region" description="Polar residues" evidence="6">
    <location>
        <begin position="84"/>
        <end position="97"/>
    </location>
</feature>
<sequence>MLEKASYTPETQGQAPPSYGPPTEPAPAAQQGTQPPRAPTNPAPEIQLQTHPAQEYGTSYPAGETKPTLNPSNPNPHMYPPQAYNPTPQLPQPSQYPTAFPLHALQRTPQVVDCPVCGQREMTRTEAVNGKSTHGWAAVLCCCACIGCIPYFVAAFKNVDHHCGRCGHLLATYHGSGHVVVHPQRVQPGQQAPQ</sequence>
<dbReference type="Proteomes" id="UP000256690">
    <property type="component" value="Unassembled WGS sequence"/>
</dbReference>
<evidence type="ECO:0000259" key="7">
    <source>
        <dbReference type="PROSITE" id="PS51837"/>
    </source>
</evidence>
<evidence type="ECO:0000256" key="1">
    <source>
        <dbReference type="ARBA" id="ARBA00004170"/>
    </source>
</evidence>
<accession>A0A3D8RXS2</accession>
<comment type="similarity">
    <text evidence="2">Belongs to the CDIP1/LITAF family.</text>
</comment>
<reference evidence="8 9" key="1">
    <citation type="journal article" date="2018" name="IMA Fungus">
        <title>IMA Genome-F 9: Draft genome sequence of Annulohypoxylon stygium, Aspergillus mulundensis, Berkeleyomyces basicola (syn. Thielaviopsis basicola), Ceratocystis smalleyi, two Cercospora beticola strains, Coleophoma cylindrospora, Fusarium fracticaudum, Phialophora cf. hyalina, and Morchella septimelata.</title>
        <authorList>
            <person name="Wingfield B.D."/>
            <person name="Bills G.F."/>
            <person name="Dong Y."/>
            <person name="Huang W."/>
            <person name="Nel W.J."/>
            <person name="Swalarsk-Parry B.S."/>
            <person name="Vaghefi N."/>
            <person name="Wilken P.M."/>
            <person name="An Z."/>
            <person name="de Beer Z.W."/>
            <person name="De Vos L."/>
            <person name="Chen L."/>
            <person name="Duong T.A."/>
            <person name="Gao Y."/>
            <person name="Hammerbacher A."/>
            <person name="Kikkert J.R."/>
            <person name="Li Y."/>
            <person name="Li H."/>
            <person name="Li K."/>
            <person name="Li Q."/>
            <person name="Liu X."/>
            <person name="Ma X."/>
            <person name="Naidoo K."/>
            <person name="Pethybridge S.J."/>
            <person name="Sun J."/>
            <person name="Steenkamp E.T."/>
            <person name="van der Nest M.A."/>
            <person name="van Wyk S."/>
            <person name="Wingfield M.J."/>
            <person name="Xiong C."/>
            <person name="Yue Q."/>
            <person name="Zhang X."/>
        </authorList>
    </citation>
    <scope>NUCLEOTIDE SEQUENCE [LARGE SCALE GENOMIC DNA]</scope>
    <source>
        <strain evidence="8 9">DSM 5745</strain>
    </source>
</reference>
<feature type="region of interest" description="Disordered" evidence="6">
    <location>
        <begin position="1"/>
        <end position="97"/>
    </location>
</feature>
<keyword evidence="5" id="KW-0472">Membrane</keyword>
<dbReference type="RefSeq" id="XP_026603553.1">
    <property type="nucleotide sequence ID" value="XM_026747721.1"/>
</dbReference>
<gene>
    <name evidence="8" type="ORF">DSM5745_05705</name>
</gene>
<evidence type="ECO:0000256" key="6">
    <source>
        <dbReference type="SAM" id="MobiDB-lite"/>
    </source>
</evidence>
<dbReference type="InterPro" id="IPR006629">
    <property type="entry name" value="LITAF"/>
</dbReference>
<dbReference type="PROSITE" id="PS51837">
    <property type="entry name" value="LITAF"/>
    <property type="match status" value="1"/>
</dbReference>
<evidence type="ECO:0000313" key="9">
    <source>
        <dbReference type="Proteomes" id="UP000256690"/>
    </source>
</evidence>
<dbReference type="SMART" id="SM00714">
    <property type="entry name" value="LITAF"/>
    <property type="match status" value="1"/>
</dbReference>
<dbReference type="Pfam" id="PF10601">
    <property type="entry name" value="zf-LITAF-like"/>
    <property type="match status" value="1"/>
</dbReference>
<evidence type="ECO:0000256" key="5">
    <source>
        <dbReference type="ARBA" id="ARBA00023136"/>
    </source>
</evidence>
<keyword evidence="9" id="KW-1185">Reference proteome</keyword>
<dbReference type="STRING" id="1810919.A0A3D8RXS2"/>
<feature type="compositionally biased region" description="Low complexity" evidence="6">
    <location>
        <begin position="26"/>
        <end position="35"/>
    </location>
</feature>
<dbReference type="GeneID" id="38116075"/>
<dbReference type="EMBL" id="PVWQ01000006">
    <property type="protein sequence ID" value="RDW78853.1"/>
    <property type="molecule type" value="Genomic_DNA"/>
</dbReference>
<feature type="domain" description="LITAF" evidence="7">
    <location>
        <begin position="94"/>
        <end position="175"/>
    </location>
</feature>
<dbReference type="OrthoDB" id="5599753at2759"/>
<dbReference type="InterPro" id="IPR037519">
    <property type="entry name" value="LITAF_fam"/>
</dbReference>
<name>A0A3D8RXS2_9EURO</name>
<dbReference type="AlphaFoldDB" id="A0A3D8RXS2"/>
<evidence type="ECO:0000256" key="2">
    <source>
        <dbReference type="ARBA" id="ARBA00005975"/>
    </source>
</evidence>